<gene>
    <name evidence="3" type="ORF">E5676_scaffold255G002500</name>
    <name evidence="2" type="ORF">E6C27_scaffold18G00670</name>
</gene>
<evidence type="ECO:0000313" key="3">
    <source>
        <dbReference type="EMBL" id="TYK12662.1"/>
    </source>
</evidence>
<dbReference type="Proteomes" id="UP000321947">
    <property type="component" value="Unassembled WGS sequence"/>
</dbReference>
<dbReference type="EMBL" id="SSTD01010113">
    <property type="protein sequence ID" value="TYK12662.1"/>
    <property type="molecule type" value="Genomic_DNA"/>
</dbReference>
<accession>A0A5A7T0B0</accession>
<dbReference type="EMBL" id="SSTE01019703">
    <property type="protein sequence ID" value="KAA0036268.1"/>
    <property type="molecule type" value="Genomic_DNA"/>
</dbReference>
<keyword evidence="1" id="KW-1133">Transmembrane helix</keyword>
<evidence type="ECO:0000256" key="1">
    <source>
        <dbReference type="SAM" id="Phobius"/>
    </source>
</evidence>
<protein>
    <submittedName>
        <fullName evidence="2">Uncharacterized protein</fullName>
    </submittedName>
</protein>
<evidence type="ECO:0000313" key="4">
    <source>
        <dbReference type="Proteomes" id="UP000321393"/>
    </source>
</evidence>
<keyword evidence="1" id="KW-0812">Transmembrane</keyword>
<dbReference type="AlphaFoldDB" id="A0A5A7T0B0"/>
<feature type="transmembrane region" description="Helical" evidence="1">
    <location>
        <begin position="168"/>
        <end position="190"/>
    </location>
</feature>
<evidence type="ECO:0000313" key="5">
    <source>
        <dbReference type="Proteomes" id="UP000321947"/>
    </source>
</evidence>
<dbReference type="Proteomes" id="UP000321393">
    <property type="component" value="Unassembled WGS sequence"/>
</dbReference>
<proteinExistence type="predicted"/>
<reference evidence="4 5" key="1">
    <citation type="submission" date="2019-08" db="EMBL/GenBank/DDBJ databases">
        <title>Draft genome sequences of two oriental melons (Cucumis melo L. var makuwa).</title>
        <authorList>
            <person name="Kwon S.-Y."/>
        </authorList>
    </citation>
    <scope>NUCLEOTIDE SEQUENCE [LARGE SCALE GENOMIC DNA]</scope>
    <source>
        <strain evidence="5">cv. Chang Bougi</strain>
        <strain evidence="4">cv. SW 3</strain>
        <tissue evidence="2">Leaf</tissue>
    </source>
</reference>
<evidence type="ECO:0000313" key="2">
    <source>
        <dbReference type="EMBL" id="KAA0036268.1"/>
    </source>
</evidence>
<comment type="caution">
    <text evidence="2">The sequence shown here is derived from an EMBL/GenBank/DDBJ whole genome shotgun (WGS) entry which is preliminary data.</text>
</comment>
<name>A0A5A7T0B0_CUCMM</name>
<organism evidence="2 4">
    <name type="scientific">Cucumis melo var. makuwa</name>
    <name type="common">Oriental melon</name>
    <dbReference type="NCBI Taxonomy" id="1194695"/>
    <lineage>
        <taxon>Eukaryota</taxon>
        <taxon>Viridiplantae</taxon>
        <taxon>Streptophyta</taxon>
        <taxon>Embryophyta</taxon>
        <taxon>Tracheophyta</taxon>
        <taxon>Spermatophyta</taxon>
        <taxon>Magnoliopsida</taxon>
        <taxon>eudicotyledons</taxon>
        <taxon>Gunneridae</taxon>
        <taxon>Pentapetalae</taxon>
        <taxon>rosids</taxon>
        <taxon>fabids</taxon>
        <taxon>Cucurbitales</taxon>
        <taxon>Cucurbitaceae</taxon>
        <taxon>Benincaseae</taxon>
        <taxon>Cucumis</taxon>
    </lineage>
</organism>
<feature type="transmembrane region" description="Helical" evidence="1">
    <location>
        <begin position="63"/>
        <end position="85"/>
    </location>
</feature>
<keyword evidence="1" id="KW-0472">Membrane</keyword>
<sequence>MEINGLIYAGDCREICLFLFFSSAGEPTLRRGQEDWAGEDGRLKLNNSAVDGMRTTRDGQLKTAIGASGGFIIAGVAEVLLNHFVMTPYVYRPVSETRWWRGKLVAVSDPRKGGAPAGFEIVNSRISSTASIVKRHVHGKVVLVLEDSESNYCTMQPLLILLLPLIDPLKLCLIGRPMALLLWMIVVLALEISENYLKRTTQEMWSGEFTGKVNFDEAAKDEN</sequence>